<feature type="compositionally biased region" description="Low complexity" evidence="1">
    <location>
        <begin position="77"/>
        <end position="92"/>
    </location>
</feature>
<evidence type="ECO:0000256" key="1">
    <source>
        <dbReference type="SAM" id="MobiDB-lite"/>
    </source>
</evidence>
<accession>A0AAV6QMI5</accession>
<organism evidence="2 3">
    <name type="scientific">Solea senegalensis</name>
    <name type="common">Senegalese sole</name>
    <dbReference type="NCBI Taxonomy" id="28829"/>
    <lineage>
        <taxon>Eukaryota</taxon>
        <taxon>Metazoa</taxon>
        <taxon>Chordata</taxon>
        <taxon>Craniata</taxon>
        <taxon>Vertebrata</taxon>
        <taxon>Euteleostomi</taxon>
        <taxon>Actinopterygii</taxon>
        <taxon>Neopterygii</taxon>
        <taxon>Teleostei</taxon>
        <taxon>Neoteleostei</taxon>
        <taxon>Acanthomorphata</taxon>
        <taxon>Carangaria</taxon>
        <taxon>Pleuronectiformes</taxon>
        <taxon>Pleuronectoidei</taxon>
        <taxon>Soleidae</taxon>
        <taxon>Solea</taxon>
    </lineage>
</organism>
<evidence type="ECO:0000313" key="2">
    <source>
        <dbReference type="EMBL" id="KAG7493249.1"/>
    </source>
</evidence>
<comment type="caution">
    <text evidence="2">The sequence shown here is derived from an EMBL/GenBank/DDBJ whole genome shotgun (WGS) entry which is preliminary data.</text>
</comment>
<gene>
    <name evidence="2" type="ORF">JOB18_004457</name>
</gene>
<dbReference type="Proteomes" id="UP000693946">
    <property type="component" value="Linkage Group LG4"/>
</dbReference>
<evidence type="ECO:0000313" key="3">
    <source>
        <dbReference type="Proteomes" id="UP000693946"/>
    </source>
</evidence>
<name>A0AAV6QMI5_SOLSE</name>
<proteinExistence type="predicted"/>
<dbReference type="AlphaFoldDB" id="A0AAV6QMI5"/>
<feature type="region of interest" description="Disordered" evidence="1">
    <location>
        <begin position="49"/>
        <end position="104"/>
    </location>
</feature>
<dbReference type="EMBL" id="JAGKHQ010000016">
    <property type="protein sequence ID" value="KAG7493249.1"/>
    <property type="molecule type" value="Genomic_DNA"/>
</dbReference>
<reference evidence="2 3" key="1">
    <citation type="journal article" date="2021" name="Sci. Rep.">
        <title>Chromosome anchoring in Senegalese sole (Solea senegalensis) reveals sex-associated markers and genome rearrangements in flatfish.</title>
        <authorList>
            <person name="Guerrero-Cozar I."/>
            <person name="Gomez-Garrido J."/>
            <person name="Berbel C."/>
            <person name="Martinez-Blanch J.F."/>
            <person name="Alioto T."/>
            <person name="Claros M.G."/>
            <person name="Gagnaire P.A."/>
            <person name="Manchado M."/>
        </authorList>
    </citation>
    <scope>NUCLEOTIDE SEQUENCE [LARGE SCALE GENOMIC DNA]</scope>
    <source>
        <strain evidence="2">Sse05_10M</strain>
    </source>
</reference>
<protein>
    <submittedName>
        <fullName evidence="2">Uncharacterized protein</fullName>
    </submittedName>
</protein>
<sequence length="104" mass="10915">MPKENNYKPVSYLSSGSLLKFVTTNKNLPAASTSSGIVATQPSTVVVMNRKTPQAHRAPTPSDDSADFSETSISSRTETPTPHHAASPATTTGLTTSEDPAEVL</sequence>
<keyword evidence="3" id="KW-1185">Reference proteome</keyword>